<comment type="similarity">
    <text evidence="1 6">Belongs to the universal ribosomal protein uL23 family.</text>
</comment>
<dbReference type="InterPro" id="IPR012678">
    <property type="entry name" value="Ribosomal_uL23/eL15/eS24_sf"/>
</dbReference>
<keyword evidence="8" id="KW-1185">Reference proteome</keyword>
<comment type="subunit">
    <text evidence="6">Part of the 50S ribosomal subunit. Contacts protein L29, and trigger factor when it is bound to the ribosome.</text>
</comment>
<keyword evidence="3 6" id="KW-0694">RNA-binding</keyword>
<organism evidence="7 8">
    <name type="scientific">Dissulfuribacter thermophilus</name>
    <dbReference type="NCBI Taxonomy" id="1156395"/>
    <lineage>
        <taxon>Bacteria</taxon>
        <taxon>Pseudomonadati</taxon>
        <taxon>Thermodesulfobacteriota</taxon>
        <taxon>Dissulfuribacteria</taxon>
        <taxon>Dissulfuribacterales</taxon>
        <taxon>Dissulfuribacteraceae</taxon>
        <taxon>Dissulfuribacter</taxon>
    </lineage>
</organism>
<keyword evidence="5 6" id="KW-0687">Ribonucleoprotein</keyword>
<dbReference type="EMBL" id="MAGO01000007">
    <property type="protein sequence ID" value="OCC15050.1"/>
    <property type="molecule type" value="Genomic_DNA"/>
</dbReference>
<dbReference type="SUPFAM" id="SSF54189">
    <property type="entry name" value="Ribosomal proteins S24e, L23 and L15e"/>
    <property type="match status" value="1"/>
</dbReference>
<proteinExistence type="inferred from homology"/>
<reference evidence="7 8" key="1">
    <citation type="submission" date="2016-06" db="EMBL/GenBank/DDBJ databases">
        <title>Respiratory ammonification of nitrate coupled to the oxidation of elemental sulfur in deep-sea autotrophic thermophilic bacteria.</title>
        <authorList>
            <person name="Slobodkina G.B."/>
            <person name="Mardanov A.V."/>
            <person name="Ravin N.V."/>
            <person name="Frolova A.A."/>
            <person name="Viryasiv M.B."/>
            <person name="Chernyh N.A."/>
            <person name="Bonch-Osmolovskaya E.A."/>
            <person name="Slobodkin A.I."/>
        </authorList>
    </citation>
    <scope>NUCLEOTIDE SEQUENCE [LARGE SCALE GENOMIC DNA]</scope>
    <source>
        <strain evidence="7 8">S69</strain>
    </source>
</reference>
<evidence type="ECO:0000256" key="4">
    <source>
        <dbReference type="ARBA" id="ARBA00022980"/>
    </source>
</evidence>
<dbReference type="GO" id="GO:0003735">
    <property type="term" value="F:structural constituent of ribosome"/>
    <property type="evidence" value="ECO:0007669"/>
    <property type="project" value="InterPro"/>
</dbReference>
<dbReference type="HAMAP" id="MF_01369_B">
    <property type="entry name" value="Ribosomal_uL23_B"/>
    <property type="match status" value="1"/>
</dbReference>
<evidence type="ECO:0000256" key="2">
    <source>
        <dbReference type="ARBA" id="ARBA00022730"/>
    </source>
</evidence>
<keyword evidence="4 6" id="KW-0689">Ribosomal protein</keyword>
<dbReference type="Proteomes" id="UP000093080">
    <property type="component" value="Unassembled WGS sequence"/>
</dbReference>
<dbReference type="OrthoDB" id="9793353at2"/>
<evidence type="ECO:0000256" key="3">
    <source>
        <dbReference type="ARBA" id="ARBA00022884"/>
    </source>
</evidence>
<keyword evidence="2 6" id="KW-0699">rRNA-binding</keyword>
<evidence type="ECO:0000256" key="5">
    <source>
        <dbReference type="ARBA" id="ARBA00023274"/>
    </source>
</evidence>
<gene>
    <name evidence="6" type="primary">rplW</name>
    <name evidence="7" type="ORF">DBT_1536</name>
</gene>
<evidence type="ECO:0000256" key="6">
    <source>
        <dbReference type="HAMAP-Rule" id="MF_01369"/>
    </source>
</evidence>
<dbReference type="RefSeq" id="WP_067618470.1">
    <property type="nucleotide sequence ID" value="NZ_MAGO01000007.1"/>
</dbReference>
<dbReference type="NCBIfam" id="NF004366">
    <property type="entry name" value="PRK05738.3-2"/>
    <property type="match status" value="1"/>
</dbReference>
<dbReference type="AlphaFoldDB" id="A0A1B9F547"/>
<dbReference type="Pfam" id="PF00276">
    <property type="entry name" value="Ribosomal_L23"/>
    <property type="match status" value="1"/>
</dbReference>
<dbReference type="NCBIfam" id="NF004359">
    <property type="entry name" value="PRK05738.1-3"/>
    <property type="match status" value="1"/>
</dbReference>
<dbReference type="GO" id="GO:1990904">
    <property type="term" value="C:ribonucleoprotein complex"/>
    <property type="evidence" value="ECO:0007669"/>
    <property type="project" value="UniProtKB-KW"/>
</dbReference>
<dbReference type="PATRIC" id="fig|1156395.6.peg.1550"/>
<evidence type="ECO:0000313" key="7">
    <source>
        <dbReference type="EMBL" id="OCC15050.1"/>
    </source>
</evidence>
<dbReference type="GO" id="GO:0005840">
    <property type="term" value="C:ribosome"/>
    <property type="evidence" value="ECO:0007669"/>
    <property type="project" value="UniProtKB-KW"/>
</dbReference>
<evidence type="ECO:0000256" key="1">
    <source>
        <dbReference type="ARBA" id="ARBA00006700"/>
    </source>
</evidence>
<protein>
    <recommendedName>
        <fullName evidence="6">Large ribosomal subunit protein uL23</fullName>
    </recommendedName>
</protein>
<accession>A0A1B9F547</accession>
<dbReference type="Gene3D" id="3.30.70.330">
    <property type="match status" value="1"/>
</dbReference>
<dbReference type="NCBIfam" id="NF004363">
    <property type="entry name" value="PRK05738.2-4"/>
    <property type="match status" value="1"/>
</dbReference>
<comment type="function">
    <text evidence="6">One of the early assembly proteins it binds 23S rRNA. One of the proteins that surrounds the polypeptide exit tunnel on the outside of the ribosome. Forms the main docking site for trigger factor binding to the ribosome.</text>
</comment>
<dbReference type="FunFam" id="3.30.70.330:FF:000001">
    <property type="entry name" value="50S ribosomal protein L23"/>
    <property type="match status" value="1"/>
</dbReference>
<dbReference type="InterPro" id="IPR013025">
    <property type="entry name" value="Ribosomal_uL23-like"/>
</dbReference>
<dbReference type="STRING" id="1156395.DBT_1536"/>
<evidence type="ECO:0000313" key="8">
    <source>
        <dbReference type="Proteomes" id="UP000093080"/>
    </source>
</evidence>
<dbReference type="PANTHER" id="PTHR11620">
    <property type="entry name" value="60S RIBOSOMAL PROTEIN L23A"/>
    <property type="match status" value="1"/>
</dbReference>
<dbReference type="GO" id="GO:0019843">
    <property type="term" value="F:rRNA binding"/>
    <property type="evidence" value="ECO:0007669"/>
    <property type="project" value="UniProtKB-UniRule"/>
</dbReference>
<sequence>MKSVYTILKKPRITEKATFQKELANQVVFEVDPTANKIEIKEAVEKIFKVRVKSVNTVNVKGKPKRVGRHFGRRSSYKKAIVTLYEGETIEFIEGV</sequence>
<name>A0A1B9F547_9BACT</name>
<dbReference type="GO" id="GO:0006412">
    <property type="term" value="P:translation"/>
    <property type="evidence" value="ECO:0007669"/>
    <property type="project" value="UniProtKB-UniRule"/>
</dbReference>
<comment type="caution">
    <text evidence="7">The sequence shown here is derived from an EMBL/GenBank/DDBJ whole genome shotgun (WGS) entry which is preliminary data.</text>
</comment>
<dbReference type="InterPro" id="IPR012677">
    <property type="entry name" value="Nucleotide-bd_a/b_plait_sf"/>
</dbReference>